<sequence length="499" mass="55115">MSLHLQLLSCSKGSAQETLLTHAEILGALTAIVLALKNPDVKFTIVDKNEGLISSWNSNHLPLFEPGLEEIFFDEPQQKVHKDGRSPRRRRLPNVTFSTTVDASIVAADMIFICVNTPLHGSFHIERDWKGLDLSNIKAVAERIAAVSVRHQTVVLKSTVPCGMANHIKQMLEKKVNVTASFDVISSPEFLAQGSAIRGLLSPNRVVIGDATQPTEAVAAIRSLYGWVPTDRIITVNVWSSELAKIASNAFIAQRISSINSMSAVCESSGANVHDISQIVGSEPRIGPLSLRAGFGFGGSCLYKDVCCLIYLAQELGLSEVADYWKSVIRLNDWQNRRILERIVSFLPSAAGGHNCGKVAVLGLTFKKDTLDTRNSAAIDLVQGLRQCGVKVHLYDPRLRFDQVECIFGSVTSEMMASSIEDACRGCHALVIHTNWDEFADYNIRWELISSSMMDPKVLLDPWGVTNHGAMRRHGFRIMDIGIRRLQWLKDITIQEPDS</sequence>
<dbReference type="InterPro" id="IPR008927">
    <property type="entry name" value="6-PGluconate_DH-like_C_sf"/>
</dbReference>
<name>A0A5N7B8R9_9EURO</name>
<dbReference type="GO" id="GO:0006065">
    <property type="term" value="P:UDP-glucuronate biosynthetic process"/>
    <property type="evidence" value="ECO:0007669"/>
    <property type="project" value="UniProtKB-UniPathway"/>
</dbReference>
<evidence type="ECO:0000313" key="13">
    <source>
        <dbReference type="Proteomes" id="UP000326198"/>
    </source>
</evidence>
<organism evidence="12 13">
    <name type="scientific">Aspergillus bertholletiae</name>
    <dbReference type="NCBI Taxonomy" id="1226010"/>
    <lineage>
        <taxon>Eukaryota</taxon>
        <taxon>Fungi</taxon>
        <taxon>Dikarya</taxon>
        <taxon>Ascomycota</taxon>
        <taxon>Pezizomycotina</taxon>
        <taxon>Eurotiomycetes</taxon>
        <taxon>Eurotiomycetidae</taxon>
        <taxon>Eurotiales</taxon>
        <taxon>Aspergillaceae</taxon>
        <taxon>Aspergillus</taxon>
        <taxon>Aspergillus subgen. Circumdati</taxon>
    </lineage>
</organism>
<evidence type="ECO:0000256" key="6">
    <source>
        <dbReference type="ARBA" id="ARBA00047473"/>
    </source>
</evidence>
<dbReference type="PIRSF" id="PIRSF000124">
    <property type="entry name" value="UDPglc_GDPman_dh"/>
    <property type="match status" value="1"/>
</dbReference>
<dbReference type="Pfam" id="PF03720">
    <property type="entry name" value="UDPG_MGDP_dh_C"/>
    <property type="match status" value="1"/>
</dbReference>
<dbReference type="SUPFAM" id="SSF48179">
    <property type="entry name" value="6-phosphogluconate dehydrogenase C-terminal domain-like"/>
    <property type="match status" value="1"/>
</dbReference>
<evidence type="ECO:0000256" key="5">
    <source>
        <dbReference type="ARBA" id="ARBA00023027"/>
    </source>
</evidence>
<evidence type="ECO:0000256" key="7">
    <source>
        <dbReference type="PIRNR" id="PIRNR000124"/>
    </source>
</evidence>
<dbReference type="InterPro" id="IPR017476">
    <property type="entry name" value="UDP-Glc/GDP-Man"/>
</dbReference>
<dbReference type="AlphaFoldDB" id="A0A5N7B8R9"/>
<dbReference type="GO" id="GO:0000271">
    <property type="term" value="P:polysaccharide biosynthetic process"/>
    <property type="evidence" value="ECO:0007669"/>
    <property type="project" value="InterPro"/>
</dbReference>
<dbReference type="UniPathway" id="UPA00038">
    <property type="reaction ID" value="UER00491"/>
</dbReference>
<dbReference type="InterPro" id="IPR001732">
    <property type="entry name" value="UDP-Glc/GDP-Man_DH_N"/>
</dbReference>
<evidence type="ECO:0000256" key="8">
    <source>
        <dbReference type="PIRSR" id="PIRSR500134-1"/>
    </source>
</evidence>
<dbReference type="InterPro" id="IPR036220">
    <property type="entry name" value="UDP-Glc/GDP-Man_DH_C_sf"/>
</dbReference>
<dbReference type="Gene3D" id="3.40.50.720">
    <property type="entry name" value="NAD(P)-binding Rossmann-like Domain"/>
    <property type="match status" value="2"/>
</dbReference>
<gene>
    <name evidence="12" type="ORF">BDV26DRAFT_304566</name>
</gene>
<evidence type="ECO:0000256" key="10">
    <source>
        <dbReference type="PIRSR" id="PIRSR500134-3"/>
    </source>
</evidence>
<keyword evidence="13" id="KW-1185">Reference proteome</keyword>
<dbReference type="InterPro" id="IPR036291">
    <property type="entry name" value="NAD(P)-bd_dom_sf"/>
</dbReference>
<dbReference type="GO" id="GO:0003979">
    <property type="term" value="F:UDP-glucose 6-dehydrogenase activity"/>
    <property type="evidence" value="ECO:0007669"/>
    <property type="project" value="UniProtKB-EC"/>
</dbReference>
<dbReference type="InterPro" id="IPR014026">
    <property type="entry name" value="UDP-Glc/GDP-Man_DH_dimer"/>
</dbReference>
<feature type="binding site" evidence="9">
    <location>
        <position position="245"/>
    </location>
    <ligand>
        <name>substrate</name>
    </ligand>
</feature>
<dbReference type="Pfam" id="PF00984">
    <property type="entry name" value="UDPG_MGDP_dh"/>
    <property type="match status" value="1"/>
</dbReference>
<dbReference type="SMART" id="SM00984">
    <property type="entry name" value="UDPG_MGDP_dh_C"/>
    <property type="match status" value="1"/>
</dbReference>
<evidence type="ECO:0000313" key="12">
    <source>
        <dbReference type="EMBL" id="KAE8378153.1"/>
    </source>
</evidence>
<dbReference type="GO" id="GO:0051287">
    <property type="term" value="F:NAD binding"/>
    <property type="evidence" value="ECO:0007669"/>
    <property type="project" value="InterPro"/>
</dbReference>
<dbReference type="Pfam" id="PF03721">
    <property type="entry name" value="UDPG_MGDP_dh_N"/>
    <property type="match status" value="1"/>
</dbReference>
<dbReference type="Proteomes" id="UP000326198">
    <property type="component" value="Unassembled WGS sequence"/>
</dbReference>
<evidence type="ECO:0000256" key="1">
    <source>
        <dbReference type="ARBA" id="ARBA00004701"/>
    </source>
</evidence>
<feature type="binding site" evidence="10">
    <location>
        <position position="117"/>
    </location>
    <ligand>
        <name>NAD(+)</name>
        <dbReference type="ChEBI" id="CHEBI:57540"/>
    </ligand>
</feature>
<dbReference type="PIRSF" id="PIRSF500134">
    <property type="entry name" value="UDPglc_DH_bac"/>
    <property type="match status" value="1"/>
</dbReference>
<dbReference type="GO" id="GO:0005634">
    <property type="term" value="C:nucleus"/>
    <property type="evidence" value="ECO:0007669"/>
    <property type="project" value="TreeGrafter"/>
</dbReference>
<proteinExistence type="inferred from homology"/>
<dbReference type="PANTHER" id="PTHR11374">
    <property type="entry name" value="UDP-GLUCOSE DEHYDROGENASE/UDP-MANNAC DEHYDROGENASE"/>
    <property type="match status" value="1"/>
</dbReference>
<feature type="binding site" evidence="10">
    <location>
        <position position="304"/>
    </location>
    <ligand>
        <name>NAD(+)</name>
        <dbReference type="ChEBI" id="CHEBI:57540"/>
    </ligand>
</feature>
<comment type="catalytic activity">
    <reaction evidence="6 7">
        <text>UDP-alpha-D-glucose + 2 NAD(+) + H2O = UDP-alpha-D-glucuronate + 2 NADH + 3 H(+)</text>
        <dbReference type="Rhea" id="RHEA:23596"/>
        <dbReference type="ChEBI" id="CHEBI:15377"/>
        <dbReference type="ChEBI" id="CHEBI:15378"/>
        <dbReference type="ChEBI" id="CHEBI:57540"/>
        <dbReference type="ChEBI" id="CHEBI:57945"/>
        <dbReference type="ChEBI" id="CHEBI:58052"/>
        <dbReference type="ChEBI" id="CHEBI:58885"/>
        <dbReference type="EC" id="1.1.1.22"/>
    </reaction>
</comment>
<evidence type="ECO:0000256" key="2">
    <source>
        <dbReference type="ARBA" id="ARBA00006601"/>
    </source>
</evidence>
<dbReference type="SUPFAM" id="SSF51735">
    <property type="entry name" value="NAD(P)-binding Rossmann-fold domains"/>
    <property type="match status" value="1"/>
</dbReference>
<dbReference type="OrthoDB" id="5059218at2759"/>
<feature type="domain" description="UDP-glucose/GDP-mannose dehydrogenase C-terminal" evidence="11">
    <location>
        <begin position="360"/>
        <end position="468"/>
    </location>
</feature>
<dbReference type="Gene3D" id="1.20.5.100">
    <property type="entry name" value="Cytochrome c1, transmembrane anchor, C-terminal"/>
    <property type="match status" value="1"/>
</dbReference>
<comment type="pathway">
    <text evidence="1">Nucleotide-sugar biosynthesis; UDP-alpha-D-glucuronate biosynthesis; UDP-alpha-D-glucuronate from UDP-alpha-D-glucose: step 1/1.</text>
</comment>
<feature type="binding site" evidence="9">
    <location>
        <position position="367"/>
    </location>
    <ligand>
        <name>substrate</name>
    </ligand>
</feature>
<evidence type="ECO:0000259" key="11">
    <source>
        <dbReference type="SMART" id="SM00984"/>
    </source>
</evidence>
<keyword evidence="5 7" id="KW-0520">NAD</keyword>
<dbReference type="SUPFAM" id="SSF52413">
    <property type="entry name" value="UDP-glucose/GDP-mannose dehydrogenase C-terminal domain"/>
    <property type="match status" value="1"/>
</dbReference>
<feature type="binding site" evidence="9">
    <location>
        <position position="298"/>
    </location>
    <ligand>
        <name>substrate</name>
    </ligand>
</feature>
<feature type="active site" description="Nucleophile" evidence="8">
    <location>
        <position position="301"/>
    </location>
</feature>
<reference evidence="12 13" key="1">
    <citation type="submission" date="2019-04" db="EMBL/GenBank/DDBJ databases">
        <title>Friends and foes A comparative genomics studyof 23 Aspergillus species from section Flavi.</title>
        <authorList>
            <consortium name="DOE Joint Genome Institute"/>
            <person name="Kjaerbolling I."/>
            <person name="Vesth T."/>
            <person name="Frisvad J.C."/>
            <person name="Nybo J.L."/>
            <person name="Theobald S."/>
            <person name="Kildgaard S."/>
            <person name="Isbrandt T."/>
            <person name="Kuo A."/>
            <person name="Sato A."/>
            <person name="Lyhne E.K."/>
            <person name="Kogle M.E."/>
            <person name="Wiebenga A."/>
            <person name="Kun R.S."/>
            <person name="Lubbers R.J."/>
            <person name="Makela M.R."/>
            <person name="Barry K."/>
            <person name="Chovatia M."/>
            <person name="Clum A."/>
            <person name="Daum C."/>
            <person name="Haridas S."/>
            <person name="He G."/>
            <person name="LaButti K."/>
            <person name="Lipzen A."/>
            <person name="Mondo S."/>
            <person name="Riley R."/>
            <person name="Salamov A."/>
            <person name="Simmons B.A."/>
            <person name="Magnuson J.K."/>
            <person name="Henrissat B."/>
            <person name="Mortensen U.H."/>
            <person name="Larsen T.O."/>
            <person name="Devries R.P."/>
            <person name="Grigoriev I.V."/>
            <person name="Machida M."/>
            <person name="Baker S.E."/>
            <person name="Andersen M.R."/>
        </authorList>
    </citation>
    <scope>NUCLEOTIDE SEQUENCE [LARGE SCALE GENOMIC DNA]</scope>
    <source>
        <strain evidence="12 13">IBT 29228</strain>
    </source>
</reference>
<feature type="binding site" evidence="10">
    <location>
        <position position="47"/>
    </location>
    <ligand>
        <name>NAD(+)</name>
        <dbReference type="ChEBI" id="CHEBI:57540"/>
    </ligand>
</feature>
<dbReference type="EC" id="1.1.1.22" evidence="3 7"/>
<dbReference type="InterPro" id="IPR028357">
    <property type="entry name" value="UDPglc_DH_bac"/>
</dbReference>
<protein>
    <recommendedName>
        <fullName evidence="3 7">UDP-glucose 6-dehydrogenase</fullName>
        <ecNumber evidence="3 7">1.1.1.22</ecNumber>
    </recommendedName>
</protein>
<dbReference type="EMBL" id="ML736212">
    <property type="protein sequence ID" value="KAE8378153.1"/>
    <property type="molecule type" value="Genomic_DNA"/>
</dbReference>
<accession>A0A5N7B8R9</accession>
<evidence type="ECO:0000256" key="3">
    <source>
        <dbReference type="ARBA" id="ARBA00012954"/>
    </source>
</evidence>
<dbReference type="GO" id="GO:0006024">
    <property type="term" value="P:glycosaminoglycan biosynthetic process"/>
    <property type="evidence" value="ECO:0007669"/>
    <property type="project" value="TreeGrafter"/>
</dbReference>
<dbReference type="InterPro" id="IPR028356">
    <property type="entry name" value="UDPglc_DH_euk"/>
</dbReference>
<evidence type="ECO:0000256" key="9">
    <source>
        <dbReference type="PIRSR" id="PIRSR500134-2"/>
    </source>
</evidence>
<feature type="binding site" evidence="10">
    <location>
        <position position="374"/>
    </location>
    <ligand>
        <name>NAD(+)</name>
        <dbReference type="ChEBI" id="CHEBI:57540"/>
    </ligand>
</feature>
<dbReference type="NCBIfam" id="TIGR03026">
    <property type="entry name" value="NDP-sugDHase"/>
    <property type="match status" value="1"/>
</dbReference>
<keyword evidence="4 7" id="KW-0560">Oxidoreductase</keyword>
<comment type="similarity">
    <text evidence="2 7">Belongs to the UDP-glucose/GDP-mannose dehydrogenase family.</text>
</comment>
<dbReference type="InterPro" id="IPR014027">
    <property type="entry name" value="UDP-Glc/GDP-Man_DH_C"/>
</dbReference>
<evidence type="ECO:0000256" key="4">
    <source>
        <dbReference type="ARBA" id="ARBA00023002"/>
    </source>
</evidence>
<feature type="binding site" evidence="10">
    <location>
        <position position="159"/>
    </location>
    <ligand>
        <name>NAD(+)</name>
        <dbReference type="ChEBI" id="CHEBI:57540"/>
    </ligand>
</feature>
<dbReference type="PANTHER" id="PTHR11374:SF57">
    <property type="entry name" value="DEHYDROGENASE UGD1, PUTATIVE (AFU_ORTHOLOGUE AFUA_8G00920)-RELATED"/>
    <property type="match status" value="1"/>
</dbReference>